<feature type="compositionally biased region" description="Low complexity" evidence="1">
    <location>
        <begin position="1"/>
        <end position="24"/>
    </location>
</feature>
<dbReference type="RefSeq" id="XP_060325786.1">
    <property type="nucleotide sequence ID" value="XM_060474275.1"/>
</dbReference>
<dbReference type="Gene3D" id="2.60.120.920">
    <property type="match status" value="1"/>
</dbReference>
<dbReference type="GeneID" id="85357823"/>
<dbReference type="InterPro" id="IPR006594">
    <property type="entry name" value="LisH"/>
</dbReference>
<dbReference type="CDD" id="cd12909">
    <property type="entry name" value="SPRY_RanBP9_10"/>
    <property type="match status" value="1"/>
</dbReference>
<organism evidence="4 5">
    <name type="scientific">Armillaria tabescens</name>
    <name type="common">Ringless honey mushroom</name>
    <name type="synonym">Agaricus tabescens</name>
    <dbReference type="NCBI Taxonomy" id="1929756"/>
    <lineage>
        <taxon>Eukaryota</taxon>
        <taxon>Fungi</taxon>
        <taxon>Dikarya</taxon>
        <taxon>Basidiomycota</taxon>
        <taxon>Agaricomycotina</taxon>
        <taxon>Agaricomycetes</taxon>
        <taxon>Agaricomycetidae</taxon>
        <taxon>Agaricales</taxon>
        <taxon>Marasmiineae</taxon>
        <taxon>Physalacriaceae</taxon>
        <taxon>Desarmillaria</taxon>
    </lineage>
</organism>
<dbReference type="InterPro" id="IPR035782">
    <property type="entry name" value="SPRY_RanBP9/10"/>
</dbReference>
<dbReference type="EMBL" id="JAUEPS010000047">
    <property type="protein sequence ID" value="KAK0446437.1"/>
    <property type="molecule type" value="Genomic_DNA"/>
</dbReference>
<evidence type="ECO:0000259" key="2">
    <source>
        <dbReference type="PROSITE" id="PS50188"/>
    </source>
</evidence>
<dbReference type="SMART" id="SM00757">
    <property type="entry name" value="CRA"/>
    <property type="match status" value="1"/>
</dbReference>
<evidence type="ECO:0000256" key="1">
    <source>
        <dbReference type="SAM" id="MobiDB-lite"/>
    </source>
</evidence>
<reference evidence="4" key="1">
    <citation type="submission" date="2023-06" db="EMBL/GenBank/DDBJ databases">
        <authorList>
            <consortium name="Lawrence Berkeley National Laboratory"/>
            <person name="Ahrendt S."/>
            <person name="Sahu N."/>
            <person name="Indic B."/>
            <person name="Wong-Bajracharya J."/>
            <person name="Merenyi Z."/>
            <person name="Ke H.-M."/>
            <person name="Monk M."/>
            <person name="Kocsube S."/>
            <person name="Drula E."/>
            <person name="Lipzen A."/>
            <person name="Balint B."/>
            <person name="Henrissat B."/>
            <person name="Andreopoulos B."/>
            <person name="Martin F.M."/>
            <person name="Harder C.B."/>
            <person name="Rigling D."/>
            <person name="Ford K.L."/>
            <person name="Foster G.D."/>
            <person name="Pangilinan J."/>
            <person name="Papanicolaou A."/>
            <person name="Barry K."/>
            <person name="LaButti K."/>
            <person name="Viragh M."/>
            <person name="Koriabine M."/>
            <person name="Yan M."/>
            <person name="Riley R."/>
            <person name="Champramary S."/>
            <person name="Plett K.L."/>
            <person name="Tsai I.J."/>
            <person name="Slot J."/>
            <person name="Sipos G."/>
            <person name="Plett J."/>
            <person name="Nagy L.G."/>
            <person name="Grigoriev I.V."/>
        </authorList>
    </citation>
    <scope>NUCLEOTIDE SEQUENCE</scope>
    <source>
        <strain evidence="4">CCBAS 213</strain>
    </source>
</reference>
<gene>
    <name evidence="4" type="ORF">EV420DRAFT_1570619</name>
</gene>
<dbReference type="AlphaFoldDB" id="A0AA39JPA8"/>
<feature type="compositionally biased region" description="Low complexity" evidence="1">
    <location>
        <begin position="120"/>
        <end position="136"/>
    </location>
</feature>
<feature type="compositionally biased region" description="Polar residues" evidence="1">
    <location>
        <begin position="70"/>
        <end position="82"/>
    </location>
</feature>
<dbReference type="PROSITE" id="PS50188">
    <property type="entry name" value="B302_SPRY"/>
    <property type="match status" value="1"/>
</dbReference>
<dbReference type="Pfam" id="PF00622">
    <property type="entry name" value="SPRY"/>
    <property type="match status" value="1"/>
</dbReference>
<dbReference type="SUPFAM" id="SSF49899">
    <property type="entry name" value="Concanavalin A-like lectins/glucanases"/>
    <property type="match status" value="1"/>
</dbReference>
<dbReference type="InterPro" id="IPR050618">
    <property type="entry name" value="Ubq-SigPath_Reg"/>
</dbReference>
<dbReference type="InterPro" id="IPR013144">
    <property type="entry name" value="CRA_dom"/>
</dbReference>
<dbReference type="PROSITE" id="PS50897">
    <property type="entry name" value="CTLH"/>
    <property type="match status" value="1"/>
</dbReference>
<dbReference type="PROSITE" id="PS50896">
    <property type="entry name" value="LISH"/>
    <property type="match status" value="1"/>
</dbReference>
<feature type="region of interest" description="Disordered" evidence="1">
    <location>
        <begin position="502"/>
        <end position="524"/>
    </location>
</feature>
<dbReference type="InterPro" id="IPR003877">
    <property type="entry name" value="SPRY_dom"/>
</dbReference>
<dbReference type="InterPro" id="IPR043136">
    <property type="entry name" value="B30.2/SPRY_sf"/>
</dbReference>
<feature type="region of interest" description="Disordered" evidence="1">
    <location>
        <begin position="1"/>
        <end position="25"/>
    </location>
</feature>
<accession>A0AA39JPA8</accession>
<dbReference type="Pfam" id="PF10607">
    <property type="entry name" value="CTLH"/>
    <property type="match status" value="1"/>
</dbReference>
<sequence>MATRPSRSSSIPIPRSAASTSPSRNIESILSIPFAVSSRSHPYPSQAHATRASVDVHRSSGAPGVRGASSAASTSPVRSTARSYPHSLGLPSRSAPRSNGFEPRVIRADSSRNIDPACLPSSPSSTRTRRPSGTGRAPSAQRHLGASVAQAVPTVPASFPRPAYLEYAALSHLLQTESPTLLPPSRKESSNDRPYSGAVSPSTDSDDDSTASPPPRENPTASLPAVDQVLRLPTRWSEEVRHQSLNVSADGRELSYQGSSCNGDRDTAHAAAARTDHPIPRACGIYYYEVYVGSKEQKAHISIGFTGRDVKLSRLPGWETNSWGYHGDDGCSFATERNGTAYGPTYGLGDVIGCGIDFTTDRAFFTKNGTLIGPVFENVGKNLDLFPSVGLQHSNEMIRANFGHEPFKFDIEYHVQQQRNQSWANILTTPLDLCLFDENRRTPPSEAMNGALASREESAPLLEDESKTSINKLVIGYLVHHGYTRTANALQRQQDKLSEHAGIAPDDDVNMDTDVPPRPSYEGGVESRTRIVNSVMSDDIAAALSETQKCHPSVLEAEEGLMLFKLRCRQFIKLFLEAEEMKKAMNPKSHALPDVNDSDSEMMDGMDLGDDMSMDIDDGFSNGVSITAADKSVARREKLLKEAIAYGQSLLTDYKSDERPEVQGIIKKTFGIVAWHDPLAAGGTAAEVVGTEAKIALANELNQAILKSQGRPPHPTLETLYRRTAVCIQQLALMGVSAAPFIDMKREFIDI</sequence>
<evidence type="ECO:0000259" key="3">
    <source>
        <dbReference type="PROSITE" id="PS50897"/>
    </source>
</evidence>
<feature type="domain" description="CTLH" evidence="3">
    <location>
        <begin position="524"/>
        <end position="583"/>
    </location>
</feature>
<dbReference type="InterPro" id="IPR024964">
    <property type="entry name" value="CTLH/CRA"/>
</dbReference>
<dbReference type="InterPro" id="IPR001870">
    <property type="entry name" value="B30.2/SPRY"/>
</dbReference>
<dbReference type="SMART" id="SM00449">
    <property type="entry name" value="SPRY"/>
    <property type="match status" value="1"/>
</dbReference>
<feature type="region of interest" description="Disordered" evidence="1">
    <location>
        <begin position="179"/>
        <end position="227"/>
    </location>
</feature>
<comment type="caution">
    <text evidence="4">The sequence shown here is derived from an EMBL/GenBank/DDBJ whole genome shotgun (WGS) entry which is preliminary data.</text>
</comment>
<protein>
    <submittedName>
        <fullName evidence="4">SPRY-domain-containing protein</fullName>
    </submittedName>
</protein>
<evidence type="ECO:0000313" key="5">
    <source>
        <dbReference type="Proteomes" id="UP001175211"/>
    </source>
</evidence>
<evidence type="ECO:0000313" key="4">
    <source>
        <dbReference type="EMBL" id="KAK0446437.1"/>
    </source>
</evidence>
<dbReference type="Proteomes" id="UP001175211">
    <property type="component" value="Unassembled WGS sequence"/>
</dbReference>
<dbReference type="PANTHER" id="PTHR12864">
    <property type="entry name" value="RAN BINDING PROTEIN 9-RELATED"/>
    <property type="match status" value="1"/>
</dbReference>
<dbReference type="InterPro" id="IPR013320">
    <property type="entry name" value="ConA-like_dom_sf"/>
</dbReference>
<feature type="region of interest" description="Disordered" evidence="1">
    <location>
        <begin position="37"/>
        <end position="148"/>
    </location>
</feature>
<feature type="domain" description="B30.2/SPRY" evidence="2">
    <location>
        <begin position="214"/>
        <end position="407"/>
    </location>
</feature>
<proteinExistence type="predicted"/>
<keyword evidence="5" id="KW-1185">Reference proteome</keyword>
<dbReference type="InterPro" id="IPR006595">
    <property type="entry name" value="CTLH_C"/>
</dbReference>
<name>A0AA39JPA8_ARMTA</name>